<reference evidence="2" key="1">
    <citation type="submission" date="2021-01" db="EMBL/GenBank/DDBJ databases">
        <authorList>
            <person name="Corre E."/>
            <person name="Pelletier E."/>
            <person name="Niang G."/>
            <person name="Scheremetjew M."/>
            <person name="Finn R."/>
            <person name="Kale V."/>
            <person name="Holt S."/>
            <person name="Cochrane G."/>
            <person name="Meng A."/>
            <person name="Brown T."/>
            <person name="Cohen L."/>
        </authorList>
    </citation>
    <scope>NUCLEOTIDE SEQUENCE</scope>
    <source>
        <strain evidence="2">CCMP3303</strain>
    </source>
</reference>
<sequence>MSSPISRSGGYADRGQMMSSDFRLGYSSQGFLIEPAALSFRMSRNVQELLGPLLLQRLFVPSMGIIAGASHARKDVLPSLLCLLLRDDIVHWYVSNSNARSDSKTRDLERQLMDRVKKNTSLAKRRLKECAPLDDGQLDTNEEGKAGSSKEQKSGLIDERIRELLKTSMDPEKLCMTQNSYQP</sequence>
<proteinExistence type="predicted"/>
<protein>
    <submittedName>
        <fullName evidence="2">Uncharacterized protein</fullName>
    </submittedName>
</protein>
<organism evidence="2">
    <name type="scientific">Minutocellus polymorphus</name>
    <dbReference type="NCBI Taxonomy" id="265543"/>
    <lineage>
        <taxon>Eukaryota</taxon>
        <taxon>Sar</taxon>
        <taxon>Stramenopiles</taxon>
        <taxon>Ochrophyta</taxon>
        <taxon>Bacillariophyta</taxon>
        <taxon>Mediophyceae</taxon>
        <taxon>Cymatosirophycidae</taxon>
        <taxon>Cymatosirales</taxon>
        <taxon>Cymatosiraceae</taxon>
        <taxon>Minutocellus</taxon>
    </lineage>
</organism>
<accession>A0A7S0AZ10</accession>
<feature type="region of interest" description="Disordered" evidence="1">
    <location>
        <begin position="132"/>
        <end position="158"/>
    </location>
</feature>
<dbReference type="AlphaFoldDB" id="A0A7S0AZ10"/>
<gene>
    <name evidence="2" type="ORF">MPOL1434_LOCUS10113</name>
</gene>
<feature type="compositionally biased region" description="Basic and acidic residues" evidence="1">
    <location>
        <begin position="142"/>
        <end position="158"/>
    </location>
</feature>
<name>A0A7S0AZ10_9STRA</name>
<dbReference type="EMBL" id="HBEJ01017327">
    <property type="protein sequence ID" value="CAD8378599.1"/>
    <property type="molecule type" value="Transcribed_RNA"/>
</dbReference>
<evidence type="ECO:0000256" key="1">
    <source>
        <dbReference type="SAM" id="MobiDB-lite"/>
    </source>
</evidence>
<evidence type="ECO:0000313" key="2">
    <source>
        <dbReference type="EMBL" id="CAD8378599.1"/>
    </source>
</evidence>